<keyword evidence="1" id="KW-0479">Metal-binding</keyword>
<dbReference type="InterPro" id="IPR007527">
    <property type="entry name" value="Znf_SWIM"/>
</dbReference>
<gene>
    <name evidence="6" type="ORF">AT9943_LOCUS6734</name>
</gene>
<name>A0A7G2EA41_ARATH</name>
<protein>
    <submittedName>
        <fullName evidence="6">(thale cress) hypothetical protein</fullName>
    </submittedName>
</protein>
<evidence type="ECO:0000256" key="2">
    <source>
        <dbReference type="ARBA" id="ARBA00022771"/>
    </source>
</evidence>
<evidence type="ECO:0000313" key="7">
    <source>
        <dbReference type="Proteomes" id="UP000516314"/>
    </source>
</evidence>
<organism evidence="6 7">
    <name type="scientific">Arabidopsis thaliana</name>
    <name type="common">Mouse-ear cress</name>
    <dbReference type="NCBI Taxonomy" id="3702"/>
    <lineage>
        <taxon>Eukaryota</taxon>
        <taxon>Viridiplantae</taxon>
        <taxon>Streptophyta</taxon>
        <taxon>Embryophyta</taxon>
        <taxon>Tracheophyta</taxon>
        <taxon>Spermatophyta</taxon>
        <taxon>Magnoliopsida</taxon>
        <taxon>eudicotyledons</taxon>
        <taxon>Gunneridae</taxon>
        <taxon>Pentapetalae</taxon>
        <taxon>rosids</taxon>
        <taxon>malvids</taxon>
        <taxon>Brassicales</taxon>
        <taxon>Brassicaceae</taxon>
        <taxon>Camelineae</taxon>
        <taxon>Arabidopsis</taxon>
    </lineage>
</organism>
<feature type="domain" description="SWIM-type" evidence="5">
    <location>
        <begin position="501"/>
        <end position="543"/>
    </location>
</feature>
<dbReference type="SMART" id="SM00575">
    <property type="entry name" value="ZnF_PMZ"/>
    <property type="match status" value="1"/>
</dbReference>
<keyword evidence="2 4" id="KW-0863">Zinc-finger</keyword>
<evidence type="ECO:0000256" key="4">
    <source>
        <dbReference type="PROSITE-ProRule" id="PRU00325"/>
    </source>
</evidence>
<evidence type="ECO:0000256" key="3">
    <source>
        <dbReference type="ARBA" id="ARBA00022833"/>
    </source>
</evidence>
<proteinExistence type="predicted"/>
<evidence type="ECO:0000313" key="6">
    <source>
        <dbReference type="EMBL" id="CAD5318505.1"/>
    </source>
</evidence>
<sequence>MAMVVRLVRGEWKRHESGCYEHVAELDGLCLAVKLRERDTFAKVVEAVKERLTLRPEDEVELSYQWPQWMMGPDWQRANPIHILDDEDMTLFIAIHSDLEEVQLKAQTIRKIVGTPTVNSYQSVLDIGCMTLETISDKYWNSSETRAAWDSVVTRMLFGNVPGISVTGINGQDKNGARTHLGRSGGITIRENARETGVGSVAPRNLTQGQPSATAKGKEYVLDEESIKDLEFAMWRKNKQAKMLREMQNREIRLAGSLGRQVNSTPINVQDNVVGGHSNSNPEESIRLTLGSADLARGDISIVAQSSTDSTFKTPQNNPFGTRWQTTTQIWTDHSVSRRMADIYLKETPVPTVLYDEDAPPYFDDPGEEEYLWIHYSYQSCSCNQLFKNKEDCATKLAIHAIRRKFHFIYAKSYPNILLAACCRRKGRLSQTSIYSCDWEIDENKIPGGMDNAMGSAMGSYALVQPYFKLLLETNSNSLVALDTEKDNQGYVVLKIGDAFYEVRDKEDSAFAVNLWERTCTCTKFQLLTIPCSHAIAAAIKEAIRVETMVGVHYTVPYLRLAYKAIIIPVPDMDTLTPSPNDVGGGKLAHLTFVGHLEGCRREDYSLGESSR</sequence>
<dbReference type="PROSITE" id="PS50966">
    <property type="entry name" value="ZF_SWIM"/>
    <property type="match status" value="1"/>
</dbReference>
<dbReference type="GO" id="GO:0008270">
    <property type="term" value="F:zinc ion binding"/>
    <property type="evidence" value="ECO:0007669"/>
    <property type="project" value="UniProtKB-KW"/>
</dbReference>
<keyword evidence="3" id="KW-0862">Zinc</keyword>
<reference evidence="6 7" key="1">
    <citation type="submission" date="2020-09" db="EMBL/GenBank/DDBJ databases">
        <authorList>
            <person name="Ashkenazy H."/>
        </authorList>
    </citation>
    <scope>NUCLEOTIDE SEQUENCE [LARGE SCALE GENOMIC DNA]</scope>
    <source>
        <strain evidence="7">cv. Cdm-0</strain>
    </source>
</reference>
<evidence type="ECO:0000259" key="5">
    <source>
        <dbReference type="PROSITE" id="PS50966"/>
    </source>
</evidence>
<dbReference type="EMBL" id="LR881467">
    <property type="protein sequence ID" value="CAD5318505.1"/>
    <property type="molecule type" value="Genomic_DNA"/>
</dbReference>
<evidence type="ECO:0000256" key="1">
    <source>
        <dbReference type="ARBA" id="ARBA00022723"/>
    </source>
</evidence>
<dbReference type="InterPro" id="IPR006564">
    <property type="entry name" value="Znf_PMZ"/>
</dbReference>
<accession>A0A7G2EA41</accession>
<dbReference type="Pfam" id="PF04434">
    <property type="entry name" value="SWIM"/>
    <property type="match status" value="1"/>
</dbReference>
<dbReference type="AlphaFoldDB" id="A0A7G2EA41"/>
<dbReference type="Proteomes" id="UP000516314">
    <property type="component" value="Chromosome 2"/>
</dbReference>